<gene>
    <name evidence="2" type="ORF">SAMN05421842_10136</name>
</gene>
<evidence type="ECO:0000313" key="3">
    <source>
        <dbReference type="Proteomes" id="UP000199263"/>
    </source>
</evidence>
<accession>A0A1I1GRV5</accession>
<dbReference type="OrthoDB" id="2086953at2"/>
<keyword evidence="3" id="KW-1185">Reference proteome</keyword>
<dbReference type="Proteomes" id="UP000199263">
    <property type="component" value="Unassembled WGS sequence"/>
</dbReference>
<dbReference type="RefSeq" id="WP_090087359.1">
    <property type="nucleotide sequence ID" value="NZ_FOMG01000001.1"/>
</dbReference>
<organism evidence="2 3">
    <name type="scientific">Clostridium uliginosum</name>
    <dbReference type="NCBI Taxonomy" id="119641"/>
    <lineage>
        <taxon>Bacteria</taxon>
        <taxon>Bacillati</taxon>
        <taxon>Bacillota</taxon>
        <taxon>Clostridia</taxon>
        <taxon>Eubacteriales</taxon>
        <taxon>Clostridiaceae</taxon>
        <taxon>Clostridium</taxon>
    </lineage>
</organism>
<feature type="domain" description="MrpR N-terminal core-binding" evidence="1">
    <location>
        <begin position="26"/>
        <end position="101"/>
    </location>
</feature>
<sequence length="325" mass="38978">MYDFLSKIPPTISYIKENYDKFQINKIKWLESSMEYAFITQRTYWVTYKHSIHDIEKKKNKDLYDFTNEEIEEMLNQIGKNIKTIRVLKSIIINYIEWAIENGYKLKENPDGSLDKSKLFKTFRAKLVINYKTLDEFYHMLEELKCSDIDKMMLVLGRYGIVGKQFIDMANLKWEDVDRENMFVNVGNHIKLPIDERFITYLERAHKCEIYDYQTSTLKYIDFGYVMKVSDKSEENIIKYNTLNTRAYSIYKNNGMNRIAFGDLITWRMFDLLFEILENKGEVTYKDIKNVITILKGSSTMSKAQYLKERFMIVKEYREELTRTI</sequence>
<dbReference type="STRING" id="119641.SAMN05421842_10136"/>
<dbReference type="Pfam" id="PF22822">
    <property type="entry name" value="MrpR_N_CB"/>
    <property type="match status" value="1"/>
</dbReference>
<proteinExistence type="predicted"/>
<dbReference type="SUPFAM" id="SSF56349">
    <property type="entry name" value="DNA breaking-rejoining enzymes"/>
    <property type="match status" value="1"/>
</dbReference>
<dbReference type="AlphaFoldDB" id="A0A1I1GRV5"/>
<evidence type="ECO:0000259" key="1">
    <source>
        <dbReference type="Pfam" id="PF22822"/>
    </source>
</evidence>
<dbReference type="GO" id="GO:0003677">
    <property type="term" value="F:DNA binding"/>
    <property type="evidence" value="ECO:0007669"/>
    <property type="project" value="InterPro"/>
</dbReference>
<dbReference type="EMBL" id="FOMG01000001">
    <property type="protein sequence ID" value="SFC14195.1"/>
    <property type="molecule type" value="Genomic_DNA"/>
</dbReference>
<evidence type="ECO:0000313" key="2">
    <source>
        <dbReference type="EMBL" id="SFC14195.1"/>
    </source>
</evidence>
<dbReference type="InterPro" id="IPR011010">
    <property type="entry name" value="DNA_brk_join_enz"/>
</dbReference>
<reference evidence="2 3" key="1">
    <citation type="submission" date="2016-10" db="EMBL/GenBank/DDBJ databases">
        <authorList>
            <person name="de Groot N.N."/>
        </authorList>
    </citation>
    <scope>NUCLEOTIDE SEQUENCE [LARGE SCALE GENOMIC DNA]</scope>
    <source>
        <strain evidence="2 3">DSM 12992</strain>
    </source>
</reference>
<dbReference type="InterPro" id="IPR055009">
    <property type="entry name" value="MrpR_N_CB"/>
</dbReference>
<protein>
    <recommendedName>
        <fullName evidence="1">MrpR N-terminal core-binding domain-containing protein</fullName>
    </recommendedName>
</protein>
<name>A0A1I1GRV5_9CLOT</name>